<accession>F2F559</accession>
<sequence length="169" mass="19272">MKTNVMEKKFESFEKSINSMVDLISITETGVLYKKPSQEKWSVMQIATHIIEAIEFWVADLEALLVVPGAKWGRNHEHVRRLAAVDENYVATVSKEKAIARLNALIPLVNESFAKVQQEDLEKTAPSYNPNFDGKPLSFLINHLIILHTESHVGQMQRHLELVQPQKVE</sequence>
<dbReference type="SUPFAM" id="SSF109854">
    <property type="entry name" value="DinB/YfiT-like putative metalloenzymes"/>
    <property type="match status" value="1"/>
</dbReference>
<dbReference type="PATRIC" id="fig|1002809.3.peg.3760"/>
<organism evidence="2 3">
    <name type="scientific">Solibacillus silvestris (strain StLB046)</name>
    <name type="common">Bacillus silvestris</name>
    <dbReference type="NCBI Taxonomy" id="1002809"/>
    <lineage>
        <taxon>Bacteria</taxon>
        <taxon>Bacillati</taxon>
        <taxon>Bacillota</taxon>
        <taxon>Bacilli</taxon>
        <taxon>Bacillales</taxon>
        <taxon>Caryophanaceae</taxon>
        <taxon>Solibacillus</taxon>
    </lineage>
</organism>
<dbReference type="KEGG" id="siv:SSIL_3712"/>
<evidence type="ECO:0000313" key="3">
    <source>
        <dbReference type="Proteomes" id="UP000006691"/>
    </source>
</evidence>
<dbReference type="EMBL" id="AP012157">
    <property type="protein sequence ID" value="BAK18135.1"/>
    <property type="molecule type" value="Genomic_DNA"/>
</dbReference>
<dbReference type="AlphaFoldDB" id="F2F559"/>
<feature type="domain" description="DinB-like" evidence="1">
    <location>
        <begin position="14"/>
        <end position="156"/>
    </location>
</feature>
<dbReference type="InterPro" id="IPR024775">
    <property type="entry name" value="DinB-like"/>
</dbReference>
<gene>
    <name evidence="2" type="ordered locus">SSIL_3712</name>
</gene>
<proteinExistence type="predicted"/>
<reference evidence="2 3" key="2">
    <citation type="journal article" date="2012" name="J. Biosci. Bioeng.">
        <title>Complete genome sequence and characterization of the N-acylhomoserine lactone-degrading gene of the potato leaf-associated Solibacillus silvestris.</title>
        <authorList>
            <person name="Morohoshi T."/>
            <person name="Tominaga Y."/>
            <person name="Someya N."/>
            <person name="Ikeda T."/>
        </authorList>
    </citation>
    <scope>NUCLEOTIDE SEQUENCE [LARGE SCALE GENOMIC DNA]</scope>
    <source>
        <strain evidence="2 3">StLB046</strain>
    </source>
</reference>
<dbReference type="eggNOG" id="COG2318">
    <property type="taxonomic scope" value="Bacteria"/>
</dbReference>
<evidence type="ECO:0000259" key="1">
    <source>
        <dbReference type="Pfam" id="PF12867"/>
    </source>
</evidence>
<keyword evidence="3" id="KW-1185">Reference proteome</keyword>
<dbReference type="InterPro" id="IPR034660">
    <property type="entry name" value="DinB/YfiT-like"/>
</dbReference>
<protein>
    <recommendedName>
        <fullName evidence="1">DinB-like domain-containing protein</fullName>
    </recommendedName>
</protein>
<reference evidence="3" key="1">
    <citation type="submission" date="2011-04" db="EMBL/GenBank/DDBJ databases">
        <title>Genome sequence of Solibacillus silvestris StLB046.</title>
        <authorList>
            <person name="Morohoshi T."/>
            <person name="Someya N."/>
            <person name="Ikeda T."/>
        </authorList>
    </citation>
    <scope>NUCLEOTIDE SEQUENCE [LARGE SCALE GENOMIC DNA]</scope>
    <source>
        <strain evidence="3">StLB046</strain>
    </source>
</reference>
<dbReference type="Pfam" id="PF12867">
    <property type="entry name" value="DinB_2"/>
    <property type="match status" value="1"/>
</dbReference>
<dbReference type="RefSeq" id="WP_014824985.1">
    <property type="nucleotide sequence ID" value="NC_018065.1"/>
</dbReference>
<dbReference type="Proteomes" id="UP000006691">
    <property type="component" value="Chromosome"/>
</dbReference>
<dbReference type="STRING" id="1002809.SSIL_3712"/>
<dbReference type="HOGENOM" id="CLU_134247_0_0_9"/>
<name>F2F559_SOLSS</name>
<dbReference type="Gene3D" id="1.20.120.450">
    <property type="entry name" value="dinb family like domain"/>
    <property type="match status" value="1"/>
</dbReference>
<evidence type="ECO:0000313" key="2">
    <source>
        <dbReference type="EMBL" id="BAK18135.1"/>
    </source>
</evidence>